<keyword evidence="8" id="KW-0675">Receptor</keyword>
<keyword evidence="3" id="KW-1133">Transmembrane helix</keyword>
<dbReference type="EMBL" id="JASDAP010000015">
    <property type="protein sequence ID" value="KAK1890875.1"/>
    <property type="molecule type" value="Genomic_DNA"/>
</dbReference>
<gene>
    <name evidence="8" type="ORF">KUDE01_009706</name>
</gene>
<comment type="similarity">
    <text evidence="1">Belongs to the MINAR family.</text>
</comment>
<feature type="domain" description="Major intrinsically disordered Notch2-binding receptor 1-like C-terminal" evidence="7">
    <location>
        <begin position="3"/>
        <end position="94"/>
    </location>
</feature>
<evidence type="ECO:0000256" key="6">
    <source>
        <dbReference type="SAM" id="MobiDB-lite"/>
    </source>
</evidence>
<evidence type="ECO:0000256" key="2">
    <source>
        <dbReference type="ARBA" id="ARBA00022692"/>
    </source>
</evidence>
<dbReference type="InterPro" id="IPR039706">
    <property type="entry name" value="MINAR1-like"/>
</dbReference>
<dbReference type="Proteomes" id="UP001228049">
    <property type="component" value="Unassembled WGS sequence"/>
</dbReference>
<dbReference type="GO" id="GO:0012505">
    <property type="term" value="C:endomembrane system"/>
    <property type="evidence" value="ECO:0007669"/>
    <property type="project" value="UniProtKB-SubCell"/>
</dbReference>
<sequence>MAERERQYEFPQAHRPSKPQKESYLSEQVFSPHPFTPSIKAHVKGSPLYTDLRISSLSEGPRGLPSWTLEEFKRNSGEKGKQLTALDLQVLDSHHRMAWGGIGLAALILYTVLH</sequence>
<dbReference type="GO" id="GO:0005886">
    <property type="term" value="C:plasma membrane"/>
    <property type="evidence" value="ECO:0007669"/>
    <property type="project" value="TreeGrafter"/>
</dbReference>
<comment type="caution">
    <text evidence="8">The sequence shown here is derived from an EMBL/GenBank/DDBJ whole genome shotgun (WGS) entry which is preliminary data.</text>
</comment>
<evidence type="ECO:0000313" key="9">
    <source>
        <dbReference type="Proteomes" id="UP001228049"/>
    </source>
</evidence>
<evidence type="ECO:0000256" key="1">
    <source>
        <dbReference type="ARBA" id="ARBA00006410"/>
    </source>
</evidence>
<evidence type="ECO:0000256" key="4">
    <source>
        <dbReference type="ARBA" id="ARBA00023136"/>
    </source>
</evidence>
<proteinExistence type="inferred from homology"/>
<comment type="subcellular location">
    <subcellularLocation>
        <location evidence="5">Endomembrane system</location>
        <topology evidence="5">Single-pass membrane protein</topology>
    </subcellularLocation>
</comment>
<dbReference type="GO" id="GO:0008285">
    <property type="term" value="P:negative regulation of cell population proliferation"/>
    <property type="evidence" value="ECO:0007669"/>
    <property type="project" value="TreeGrafter"/>
</dbReference>
<organism evidence="8 9">
    <name type="scientific">Dissostichus eleginoides</name>
    <name type="common">Patagonian toothfish</name>
    <name type="synonym">Dissostichus amissus</name>
    <dbReference type="NCBI Taxonomy" id="100907"/>
    <lineage>
        <taxon>Eukaryota</taxon>
        <taxon>Metazoa</taxon>
        <taxon>Chordata</taxon>
        <taxon>Craniata</taxon>
        <taxon>Vertebrata</taxon>
        <taxon>Euteleostomi</taxon>
        <taxon>Actinopterygii</taxon>
        <taxon>Neopterygii</taxon>
        <taxon>Teleostei</taxon>
        <taxon>Neoteleostei</taxon>
        <taxon>Acanthomorphata</taxon>
        <taxon>Eupercaria</taxon>
        <taxon>Perciformes</taxon>
        <taxon>Notothenioidei</taxon>
        <taxon>Nototheniidae</taxon>
        <taxon>Dissostichus</taxon>
    </lineage>
</organism>
<dbReference type="PANTHER" id="PTHR31530">
    <property type="entry name" value="MAJOR INTRINSICALLY DISORDERED NOTCH2-BINDING RECEPTOR 1 MINAR1 FAMILY MEMBER"/>
    <property type="match status" value="1"/>
</dbReference>
<evidence type="ECO:0000256" key="5">
    <source>
        <dbReference type="ARBA" id="ARBA00037847"/>
    </source>
</evidence>
<protein>
    <submittedName>
        <fullName evidence="8">Major intrinsically disordered Notch2-binding receptor 1</fullName>
    </submittedName>
</protein>
<accession>A0AAD9BV27</accession>
<evidence type="ECO:0000259" key="7">
    <source>
        <dbReference type="Pfam" id="PF06789"/>
    </source>
</evidence>
<keyword evidence="2" id="KW-0812">Transmembrane</keyword>
<dbReference type="GO" id="GO:0032007">
    <property type="term" value="P:negative regulation of TOR signaling"/>
    <property type="evidence" value="ECO:0007669"/>
    <property type="project" value="TreeGrafter"/>
</dbReference>
<dbReference type="InterPro" id="IPR009626">
    <property type="entry name" value="MINAR1-like_C"/>
</dbReference>
<dbReference type="AlphaFoldDB" id="A0AAD9BV27"/>
<keyword evidence="9" id="KW-1185">Reference proteome</keyword>
<dbReference type="PANTHER" id="PTHR31530:SF2">
    <property type="entry name" value="MAJOR INTRINSICALLY DISORDERED NOTCH2-BINDING RECEPTOR 1"/>
    <property type="match status" value="1"/>
</dbReference>
<reference evidence="8" key="1">
    <citation type="submission" date="2023-04" db="EMBL/GenBank/DDBJ databases">
        <title>Chromosome-level genome of Chaenocephalus aceratus.</title>
        <authorList>
            <person name="Park H."/>
        </authorList>
    </citation>
    <scope>NUCLEOTIDE SEQUENCE</scope>
    <source>
        <strain evidence="8">DE</strain>
        <tissue evidence="8">Muscle</tissue>
    </source>
</reference>
<keyword evidence="4" id="KW-0472">Membrane</keyword>
<evidence type="ECO:0000313" key="8">
    <source>
        <dbReference type="EMBL" id="KAK1890875.1"/>
    </source>
</evidence>
<evidence type="ECO:0000256" key="3">
    <source>
        <dbReference type="ARBA" id="ARBA00022989"/>
    </source>
</evidence>
<name>A0AAD9BV27_DISEL</name>
<dbReference type="Pfam" id="PF06789">
    <property type="entry name" value="MINAR1_C"/>
    <property type="match status" value="1"/>
</dbReference>
<feature type="region of interest" description="Disordered" evidence="6">
    <location>
        <begin position="1"/>
        <end position="26"/>
    </location>
</feature>